<accession>A0ABV8X5V3</accession>
<comment type="caution">
    <text evidence="2">The sequence shown here is derived from an EMBL/GenBank/DDBJ whole genome shotgun (WGS) entry which is preliminary data.</text>
</comment>
<dbReference type="SUPFAM" id="SSF140652">
    <property type="entry name" value="YozE-like"/>
    <property type="match status" value="1"/>
</dbReference>
<feature type="domain" description="YozE SAM-like" evidence="1">
    <location>
        <begin position="4"/>
        <end position="69"/>
    </location>
</feature>
<dbReference type="NCBIfam" id="NF010193">
    <property type="entry name" value="PRK13672.1"/>
    <property type="match status" value="1"/>
</dbReference>
<keyword evidence="3" id="KW-1185">Reference proteome</keyword>
<evidence type="ECO:0000313" key="2">
    <source>
        <dbReference type="EMBL" id="MFC4411293.1"/>
    </source>
</evidence>
<dbReference type="RefSeq" id="WP_378156048.1">
    <property type="nucleotide sequence ID" value="NZ_JBHSEC010000019.1"/>
</dbReference>
<evidence type="ECO:0000313" key="3">
    <source>
        <dbReference type="Proteomes" id="UP001595817"/>
    </source>
</evidence>
<reference evidence="3" key="1">
    <citation type="journal article" date="2019" name="Int. J. Syst. Evol. Microbiol.">
        <title>The Global Catalogue of Microorganisms (GCM) 10K type strain sequencing project: providing services to taxonomists for standard genome sequencing and annotation.</title>
        <authorList>
            <consortium name="The Broad Institute Genomics Platform"/>
            <consortium name="The Broad Institute Genome Sequencing Center for Infectious Disease"/>
            <person name="Wu L."/>
            <person name="Ma J."/>
        </authorList>
    </citation>
    <scope>NUCLEOTIDE SEQUENCE [LARGE SCALE GENOMIC DNA]</scope>
    <source>
        <strain evidence="3">CCUG 59778</strain>
    </source>
</reference>
<evidence type="ECO:0000259" key="1">
    <source>
        <dbReference type="Pfam" id="PF06855"/>
    </source>
</evidence>
<dbReference type="Pfam" id="PF06855">
    <property type="entry name" value="YozE_SAM_like"/>
    <property type="match status" value="1"/>
</dbReference>
<organism evidence="2 3">
    <name type="scientific">Chungangia koreensis</name>
    <dbReference type="NCBI Taxonomy" id="752657"/>
    <lineage>
        <taxon>Bacteria</taxon>
        <taxon>Bacillati</taxon>
        <taxon>Bacillota</taxon>
        <taxon>Bacilli</taxon>
        <taxon>Lactobacillales</taxon>
        <taxon>Chungangia</taxon>
    </lineage>
</organism>
<dbReference type="Proteomes" id="UP001595817">
    <property type="component" value="Unassembled WGS sequence"/>
</dbReference>
<dbReference type="InterPro" id="IPR036806">
    <property type="entry name" value="YozE_SAM-like_sf"/>
</dbReference>
<sequence>MNHSFYHFVLKYRGGPKGDMKAVFAESMFKDHGFPKYEESFDPLSKYIEEIADPQMPASVFDDLWKEYDDLRSLG</sequence>
<dbReference type="Gene3D" id="1.10.150.260">
    <property type="entry name" value="YozE SAM-like"/>
    <property type="match status" value="1"/>
</dbReference>
<dbReference type="InterPro" id="IPR023089">
    <property type="entry name" value="YozE_SAM-like"/>
</dbReference>
<proteinExistence type="predicted"/>
<name>A0ABV8X5V3_9LACT</name>
<gene>
    <name evidence="2" type="ORF">ACFOZY_12760</name>
</gene>
<dbReference type="EMBL" id="JBHSEC010000019">
    <property type="protein sequence ID" value="MFC4411293.1"/>
    <property type="molecule type" value="Genomic_DNA"/>
</dbReference>
<protein>
    <submittedName>
        <fullName evidence="2">YozE family protein</fullName>
    </submittedName>
</protein>